<feature type="transmembrane region" description="Helical" evidence="5">
    <location>
        <begin position="198"/>
        <end position="221"/>
    </location>
</feature>
<keyword evidence="4 5" id="KW-0472">Membrane</keyword>
<dbReference type="AlphaFoldDB" id="A0A0S7WUC9"/>
<keyword evidence="2 5" id="KW-0812">Transmembrane</keyword>
<feature type="transmembrane region" description="Helical" evidence="5">
    <location>
        <begin position="16"/>
        <end position="34"/>
    </location>
</feature>
<comment type="subcellular location">
    <subcellularLocation>
        <location evidence="1">Membrane</location>
        <topology evidence="1">Multi-pass membrane protein</topology>
    </subcellularLocation>
</comment>
<evidence type="ECO:0000256" key="2">
    <source>
        <dbReference type="ARBA" id="ARBA00022692"/>
    </source>
</evidence>
<dbReference type="GO" id="GO:0016020">
    <property type="term" value="C:membrane"/>
    <property type="evidence" value="ECO:0007669"/>
    <property type="project" value="UniProtKB-SubCell"/>
</dbReference>
<feature type="transmembrane region" description="Helical" evidence="5">
    <location>
        <begin position="46"/>
        <end position="66"/>
    </location>
</feature>
<protein>
    <recommendedName>
        <fullName evidence="6">Cation/H+ exchanger transmembrane domain-containing protein</fullName>
    </recommendedName>
</protein>
<dbReference type="GO" id="GO:0015297">
    <property type="term" value="F:antiporter activity"/>
    <property type="evidence" value="ECO:0007669"/>
    <property type="project" value="InterPro"/>
</dbReference>
<evidence type="ECO:0000256" key="5">
    <source>
        <dbReference type="SAM" id="Phobius"/>
    </source>
</evidence>
<dbReference type="STRING" id="1703770.AMJ39_03325"/>
<feature type="transmembrane region" description="Helical" evidence="5">
    <location>
        <begin position="78"/>
        <end position="96"/>
    </location>
</feature>
<gene>
    <name evidence="7" type="ORF">AMJ39_03325</name>
</gene>
<dbReference type="InterPro" id="IPR006153">
    <property type="entry name" value="Cation/H_exchanger_TM"/>
</dbReference>
<dbReference type="Gene3D" id="1.20.1530.20">
    <property type="match status" value="1"/>
</dbReference>
<comment type="caution">
    <text evidence="7">The sequence shown here is derived from an EMBL/GenBank/DDBJ whole genome shotgun (WGS) entry which is preliminary data.</text>
</comment>
<dbReference type="InterPro" id="IPR038770">
    <property type="entry name" value="Na+/solute_symporter_sf"/>
</dbReference>
<feature type="transmembrane region" description="Helical" evidence="5">
    <location>
        <begin position="347"/>
        <end position="369"/>
    </location>
</feature>
<feature type="transmembrane region" description="Helical" evidence="5">
    <location>
        <begin position="381"/>
        <end position="401"/>
    </location>
</feature>
<name>A0A0S7WUC9_UNCT6</name>
<feature type="transmembrane region" description="Helical" evidence="5">
    <location>
        <begin position="103"/>
        <end position="125"/>
    </location>
</feature>
<evidence type="ECO:0000313" key="8">
    <source>
        <dbReference type="Proteomes" id="UP000052008"/>
    </source>
</evidence>
<evidence type="ECO:0000259" key="6">
    <source>
        <dbReference type="Pfam" id="PF00999"/>
    </source>
</evidence>
<evidence type="ECO:0000313" key="7">
    <source>
        <dbReference type="EMBL" id="KPJ53748.1"/>
    </source>
</evidence>
<dbReference type="PANTHER" id="PTHR43021:SF2">
    <property type="entry name" value="CATION_H+ EXCHANGER DOMAIN-CONTAINING PROTEIN"/>
    <property type="match status" value="1"/>
</dbReference>
<feature type="transmembrane region" description="Helical" evidence="5">
    <location>
        <begin position="304"/>
        <end position="326"/>
    </location>
</feature>
<dbReference type="GO" id="GO:1902600">
    <property type="term" value="P:proton transmembrane transport"/>
    <property type="evidence" value="ECO:0007669"/>
    <property type="project" value="InterPro"/>
</dbReference>
<dbReference type="Pfam" id="PF00999">
    <property type="entry name" value="Na_H_Exchanger"/>
    <property type="match status" value="1"/>
</dbReference>
<dbReference type="PANTHER" id="PTHR43021">
    <property type="entry name" value="NA(+)/H(+) ANTIPORTER-RELATED"/>
    <property type="match status" value="1"/>
</dbReference>
<evidence type="ECO:0000256" key="3">
    <source>
        <dbReference type="ARBA" id="ARBA00022989"/>
    </source>
</evidence>
<feature type="transmembrane region" description="Helical" evidence="5">
    <location>
        <begin position="233"/>
        <end position="250"/>
    </location>
</feature>
<dbReference type="Proteomes" id="UP000052008">
    <property type="component" value="Unassembled WGS sequence"/>
</dbReference>
<organism evidence="7 8">
    <name type="scientific">candidate division TA06 bacterium DG_24</name>
    <dbReference type="NCBI Taxonomy" id="1703770"/>
    <lineage>
        <taxon>Bacteria</taxon>
        <taxon>Bacteria division TA06</taxon>
    </lineage>
</organism>
<sequence>MAEGILNIFIHIRDTFNHHVIFSMGILLISGYVLGKLAERVKLPPITGYLVAGLFLGESLTGIIHAHMAESLQTVTEVALGIVAITIGGEFALGKLRRVGKGVIIITLFQLLLTFAVVSFCLTVFRLPLVYSLLLGAIASATAPAATVAIVQSLRVRGEFIDYLYGVVALDDAGCVLLFAVILAFAGSMLGGEVSHGAWLVIGHALREVLLSLVLGLVAGIITHVATVRKFKVNEILIISLGMIFLTTAMSISLNLSPLITNMMMGAVLINLSRKNYRIFGIIEPITPPLYASFFAIAGTELQLGLLANTAILTLGGVYVISRLIGKYAGVYLGAVTAGSTAKVRRFLGLCMFPQAGVAIGLVLFLQASPVLNGASGDAQVMMARIANIVLFSVFINELIGPPLSKIGIVRGLEL</sequence>
<accession>A0A0S7WUC9</accession>
<keyword evidence="3 5" id="KW-1133">Transmembrane helix</keyword>
<evidence type="ECO:0000256" key="4">
    <source>
        <dbReference type="ARBA" id="ARBA00023136"/>
    </source>
</evidence>
<reference evidence="7 8" key="1">
    <citation type="journal article" date="2015" name="Microbiome">
        <title>Genomic resolution of linkages in carbon, nitrogen, and sulfur cycling among widespread estuary sediment bacteria.</title>
        <authorList>
            <person name="Baker B.J."/>
            <person name="Lazar C.S."/>
            <person name="Teske A.P."/>
            <person name="Dick G.J."/>
        </authorList>
    </citation>
    <scope>NUCLEOTIDE SEQUENCE [LARGE SCALE GENOMIC DNA]</scope>
    <source>
        <strain evidence="7">DG_24</strain>
    </source>
</reference>
<evidence type="ECO:0000256" key="1">
    <source>
        <dbReference type="ARBA" id="ARBA00004141"/>
    </source>
</evidence>
<feature type="transmembrane region" description="Helical" evidence="5">
    <location>
        <begin position="131"/>
        <end position="151"/>
    </location>
</feature>
<proteinExistence type="predicted"/>
<feature type="transmembrane region" description="Helical" evidence="5">
    <location>
        <begin position="163"/>
        <end position="186"/>
    </location>
</feature>
<dbReference type="EMBL" id="LIZS01000013">
    <property type="protein sequence ID" value="KPJ53748.1"/>
    <property type="molecule type" value="Genomic_DNA"/>
</dbReference>
<feature type="domain" description="Cation/H+ exchanger transmembrane" evidence="6">
    <location>
        <begin position="32"/>
        <end position="403"/>
    </location>
</feature>